<dbReference type="EC" id="7.5.2.11" evidence="11"/>
<dbReference type="InterPro" id="IPR003439">
    <property type="entry name" value="ABC_transporter-like_ATP-bd"/>
</dbReference>
<dbReference type="Gene3D" id="3.40.50.300">
    <property type="entry name" value="P-loop containing nucleotide triphosphate hydrolases"/>
    <property type="match status" value="2"/>
</dbReference>
<sequence length="500" mass="56560">MENLKYVLEMENISKEFPGVKALDDVQLKLKPGTVHALMGENGAGKSTLMKCLFGIYEKNSGKILLDGVEVNFKSTKEALENGVSMVHQELNQVLQRNVLDNIWLGRYPMKGFFVDEKKMYNDTINIFKDLDIKVDPKKKVADLPIAERQMIEIAKAVSYKSKVIVMDEPTSSLTEKEVEHLFRIIKKLKESGVGIIYISHKMEEIKMISDEITILRDGKWISTNDVSKISTDQIISMMVGRDLTERFPKKDNKAKEMILQVKNLTALNQPSIQDVSFELYKGEILGIAGLVGSKRTEIVETIFGMRPKEHGEILLYGKSVKNKSPEDAIKNGFALVTEERRSTGIFSMLDVAFNSVISNLDRYKNKFKLLKNKDIEKDTKWIVDSMRVKTPSYSTKIGSLSGGNQQKVIIGRWLLTEPEVLMLDEPTRGIDVLAKYEIYQLMIDLAKKDKGIIMISSEMPELLGVTDRILVMSNGRVAGIVKTSETNQEEIMELSAKYL</sequence>
<dbReference type="PANTHER" id="PTHR43790:SF7">
    <property type="entry name" value="GALACTOSE_METHYL GALACTOSIDE IMPORT ATP-BINDING PROTEIN MGLA"/>
    <property type="match status" value="1"/>
</dbReference>
<dbReference type="Proteomes" id="UP000016231">
    <property type="component" value="Chromosome"/>
</dbReference>
<evidence type="ECO:0000313" key="13">
    <source>
        <dbReference type="EMBL" id="EEU32539.1"/>
    </source>
</evidence>
<evidence type="ECO:0000256" key="6">
    <source>
        <dbReference type="ARBA" id="ARBA00022737"/>
    </source>
</evidence>
<keyword evidence="9 11" id="KW-1278">Translocase</keyword>
<comment type="catalytic activity">
    <reaction evidence="11">
        <text>D-galactose(out) + ATP + H2O = D-galactose(in) + ADP + phosphate + H(+)</text>
        <dbReference type="Rhea" id="RHEA:60156"/>
        <dbReference type="ChEBI" id="CHEBI:4139"/>
        <dbReference type="ChEBI" id="CHEBI:15377"/>
        <dbReference type="ChEBI" id="CHEBI:15378"/>
        <dbReference type="ChEBI" id="CHEBI:30616"/>
        <dbReference type="ChEBI" id="CHEBI:43474"/>
        <dbReference type="ChEBI" id="CHEBI:456216"/>
        <dbReference type="EC" id="7.5.2.11"/>
    </reaction>
</comment>
<organism evidence="13 14">
    <name type="scientific">Fusobacterium vincentii 3_1_36A2</name>
    <dbReference type="NCBI Taxonomy" id="469604"/>
    <lineage>
        <taxon>Bacteria</taxon>
        <taxon>Fusobacteriati</taxon>
        <taxon>Fusobacteriota</taxon>
        <taxon>Fusobacteriia</taxon>
        <taxon>Fusobacteriales</taxon>
        <taxon>Fusobacteriaceae</taxon>
        <taxon>Fusobacterium</taxon>
    </lineage>
</organism>
<feature type="domain" description="ABC transporter" evidence="12">
    <location>
        <begin position="253"/>
        <end position="500"/>
    </location>
</feature>
<dbReference type="RefSeq" id="WP_008797146.1">
    <property type="nucleotide sequence ID" value="NC_022196.1"/>
</dbReference>
<proteinExistence type="inferred from homology"/>
<keyword evidence="5 11" id="KW-0762">Sugar transport</keyword>
<evidence type="ECO:0000256" key="7">
    <source>
        <dbReference type="ARBA" id="ARBA00022741"/>
    </source>
</evidence>
<feature type="domain" description="ABC transporter" evidence="12">
    <location>
        <begin position="8"/>
        <end position="243"/>
    </location>
</feature>
<dbReference type="GO" id="GO:0016887">
    <property type="term" value="F:ATP hydrolysis activity"/>
    <property type="evidence" value="ECO:0007669"/>
    <property type="project" value="InterPro"/>
</dbReference>
<evidence type="ECO:0000256" key="2">
    <source>
        <dbReference type="ARBA" id="ARBA00004533"/>
    </source>
</evidence>
<dbReference type="STRING" id="469604.HMPREF0946_00612"/>
<evidence type="ECO:0000256" key="8">
    <source>
        <dbReference type="ARBA" id="ARBA00022840"/>
    </source>
</evidence>
<dbReference type="GO" id="GO:0043211">
    <property type="term" value="F:ABC-type carbohydrate transporter activity"/>
    <property type="evidence" value="ECO:0007669"/>
    <property type="project" value="UniProtKB-UniRule"/>
</dbReference>
<evidence type="ECO:0000256" key="5">
    <source>
        <dbReference type="ARBA" id="ARBA00022597"/>
    </source>
</evidence>
<dbReference type="HOGENOM" id="CLU_000604_92_3_0"/>
<dbReference type="GO" id="GO:0015749">
    <property type="term" value="P:monosaccharide transmembrane transport"/>
    <property type="evidence" value="ECO:0007669"/>
    <property type="project" value="UniProtKB-ARBA"/>
</dbReference>
<evidence type="ECO:0000256" key="1">
    <source>
        <dbReference type="ARBA" id="ARBA00004202"/>
    </source>
</evidence>
<reference evidence="13 14" key="1">
    <citation type="submission" date="2013-08" db="EMBL/GenBank/DDBJ databases">
        <title>The Genome Sequence of Fusobacterium sp. 3_1_36A2.</title>
        <authorList>
            <consortium name="The Broad Institute Genome Sequencing Platform"/>
            <person name="Earl A."/>
            <person name="Ward D."/>
            <person name="Feldgarden M."/>
            <person name="Gevers D."/>
            <person name="Strauss J."/>
            <person name="White A."/>
            <person name="Allen-Vercoe E."/>
            <person name="Walker B."/>
            <person name="Young S.K."/>
            <person name="Zeng Q."/>
            <person name="Gargeya S."/>
            <person name="Fitzgerald M."/>
            <person name="Haas B."/>
            <person name="Abouelleil A."/>
            <person name="Alvarado L."/>
            <person name="Arachchi H.M."/>
            <person name="Berlin A.M."/>
            <person name="Chapman S.B."/>
            <person name="Goldberg J."/>
            <person name="Griggs A."/>
            <person name="Gujja S."/>
            <person name="Hansen M."/>
            <person name="Howarth C."/>
            <person name="Imamovic A."/>
            <person name="Larimer J."/>
            <person name="McCowen C."/>
            <person name="Montmayeur A."/>
            <person name="Murphy C."/>
            <person name="Neiman D."/>
            <person name="Pearson M."/>
            <person name="Priest M."/>
            <person name="Roberts A."/>
            <person name="Saif S."/>
            <person name="Shea T."/>
            <person name="Sisk P."/>
            <person name="Sykes S."/>
            <person name="Wortman J."/>
            <person name="Nusbaum C."/>
            <person name="Birren B."/>
        </authorList>
    </citation>
    <scope>NUCLEOTIDE SEQUENCE [LARGE SCALE GENOMIC DNA]</scope>
    <source>
        <strain evidence="13 14">3_1_36A2</strain>
    </source>
</reference>
<accession>C7XP97</accession>
<dbReference type="PANTHER" id="PTHR43790">
    <property type="entry name" value="CARBOHYDRATE TRANSPORT ATP-BINDING PROTEIN MG119-RELATED"/>
    <property type="match status" value="1"/>
</dbReference>
<evidence type="ECO:0000256" key="4">
    <source>
        <dbReference type="ARBA" id="ARBA00022475"/>
    </source>
</evidence>
<dbReference type="FunFam" id="3.40.50.300:FF:000127">
    <property type="entry name" value="Ribose import ATP-binding protein RbsA"/>
    <property type="match status" value="1"/>
</dbReference>
<dbReference type="GO" id="GO:0005886">
    <property type="term" value="C:plasma membrane"/>
    <property type="evidence" value="ECO:0007669"/>
    <property type="project" value="UniProtKB-SubCell"/>
</dbReference>
<dbReference type="OrthoDB" id="9771863at2"/>
<keyword evidence="10 11" id="KW-0472">Membrane</keyword>
<dbReference type="eggNOG" id="COG1129">
    <property type="taxonomic scope" value="Bacteria"/>
</dbReference>
<dbReference type="FunFam" id="3.40.50.300:FF:000126">
    <property type="entry name" value="Galactose/methyl galactoside import ATP-binding protein MglA"/>
    <property type="match status" value="1"/>
</dbReference>
<protein>
    <recommendedName>
        <fullName evidence="11">Ribose/galactose/methyl galactoside import ATP-binding protein</fullName>
        <ecNumber evidence="11">7.5.2.11</ecNumber>
    </recommendedName>
</protein>
<keyword evidence="8 11" id="KW-0067">ATP-binding</keyword>
<dbReference type="InterPro" id="IPR050107">
    <property type="entry name" value="ABC_carbohydrate_import_ATPase"/>
</dbReference>
<comment type="similarity">
    <text evidence="11">Belongs to the ABC transporter superfamily.</text>
</comment>
<comment type="function">
    <text evidence="11">Part of an ABC transporter complex involved in carbohydrate import. Could be involved in ribose, galactose and/or methyl galactoside import. Responsible for energy coupling to the transport system.</text>
</comment>
<dbReference type="CDD" id="cd03215">
    <property type="entry name" value="ABC_Carb_Monos_II"/>
    <property type="match status" value="1"/>
</dbReference>
<dbReference type="SUPFAM" id="SSF52540">
    <property type="entry name" value="P-loop containing nucleoside triphosphate hydrolases"/>
    <property type="match status" value="2"/>
</dbReference>
<dbReference type="AlphaFoldDB" id="C7XP97"/>
<comment type="subcellular location">
    <subcellularLocation>
        <location evidence="2">Cell inner membrane</location>
    </subcellularLocation>
    <subcellularLocation>
        <location evidence="1 11">Cell membrane</location>
        <topology evidence="1 11">Peripheral membrane protein</topology>
    </subcellularLocation>
</comment>
<evidence type="ECO:0000313" key="14">
    <source>
        <dbReference type="Proteomes" id="UP000016231"/>
    </source>
</evidence>
<keyword evidence="6" id="KW-0677">Repeat</keyword>
<evidence type="ECO:0000256" key="9">
    <source>
        <dbReference type="ARBA" id="ARBA00022967"/>
    </source>
</evidence>
<dbReference type="NCBIfam" id="NF008215">
    <property type="entry name" value="PRK10982.1"/>
    <property type="match status" value="1"/>
</dbReference>
<dbReference type="InterPro" id="IPR027417">
    <property type="entry name" value="P-loop_NTPase"/>
</dbReference>
<keyword evidence="4 11" id="KW-1003">Cell membrane</keyword>
<dbReference type="SMART" id="SM00382">
    <property type="entry name" value="AAA"/>
    <property type="match status" value="2"/>
</dbReference>
<dbReference type="GO" id="GO:0005524">
    <property type="term" value="F:ATP binding"/>
    <property type="evidence" value="ECO:0007669"/>
    <property type="project" value="UniProtKB-UniRule"/>
</dbReference>
<dbReference type="CDD" id="cd03216">
    <property type="entry name" value="ABC_Carb_Monos_I"/>
    <property type="match status" value="1"/>
</dbReference>
<dbReference type="InterPro" id="IPR003593">
    <property type="entry name" value="AAA+_ATPase"/>
</dbReference>
<dbReference type="KEGG" id="fnc:HMPREF0946_00612"/>
<dbReference type="PROSITE" id="PS00211">
    <property type="entry name" value="ABC_TRANSPORTER_1"/>
    <property type="match status" value="1"/>
</dbReference>
<name>C7XP97_FUSVC</name>
<evidence type="ECO:0000259" key="12">
    <source>
        <dbReference type="PROSITE" id="PS50893"/>
    </source>
</evidence>
<keyword evidence="7 11" id="KW-0547">Nucleotide-binding</keyword>
<gene>
    <name evidence="13" type="ORF">HMPREF0946_00612</name>
</gene>
<evidence type="ECO:0000256" key="10">
    <source>
        <dbReference type="ARBA" id="ARBA00023136"/>
    </source>
</evidence>
<dbReference type="InterPro" id="IPR017871">
    <property type="entry name" value="ABC_transporter-like_CS"/>
</dbReference>
<evidence type="ECO:0000256" key="11">
    <source>
        <dbReference type="RuleBase" id="RU367029"/>
    </source>
</evidence>
<dbReference type="Pfam" id="PF00005">
    <property type="entry name" value="ABC_tran"/>
    <property type="match status" value="2"/>
</dbReference>
<dbReference type="PROSITE" id="PS50893">
    <property type="entry name" value="ABC_TRANSPORTER_2"/>
    <property type="match status" value="2"/>
</dbReference>
<evidence type="ECO:0000256" key="3">
    <source>
        <dbReference type="ARBA" id="ARBA00022448"/>
    </source>
</evidence>
<dbReference type="EMBL" id="CP003700">
    <property type="protein sequence ID" value="EEU32539.1"/>
    <property type="molecule type" value="Genomic_DNA"/>
</dbReference>
<keyword evidence="3 11" id="KW-0813">Transport</keyword>